<proteinExistence type="predicted"/>
<dbReference type="Proteomes" id="UP000503482">
    <property type="component" value="Chromosome"/>
</dbReference>
<organism evidence="3 4">
    <name type="scientific">Arcobacter venerupis</name>
    <dbReference type="NCBI Taxonomy" id="1054033"/>
    <lineage>
        <taxon>Bacteria</taxon>
        <taxon>Pseudomonadati</taxon>
        <taxon>Campylobacterota</taxon>
        <taxon>Epsilonproteobacteria</taxon>
        <taxon>Campylobacterales</taxon>
        <taxon>Arcobacteraceae</taxon>
        <taxon>Arcobacter</taxon>
    </lineage>
</organism>
<dbReference type="KEGG" id="avp:AVENP_3067"/>
<dbReference type="SMART" id="SM00912">
    <property type="entry name" value="Haemagg_act"/>
    <property type="match status" value="1"/>
</dbReference>
<dbReference type="Pfam" id="PF13332">
    <property type="entry name" value="Fil_haemagg_2"/>
    <property type="match status" value="5"/>
</dbReference>
<reference evidence="3 4" key="1">
    <citation type="submission" date="2020-05" db="EMBL/GenBank/DDBJ databases">
        <title>Complete genome sequencing of Campylobacter and Arcobacter type strains.</title>
        <authorList>
            <person name="Miller W.G."/>
            <person name="Yee E."/>
        </authorList>
    </citation>
    <scope>NUCLEOTIDE SEQUENCE [LARGE SCALE GENOMIC DNA]</scope>
    <source>
        <strain evidence="3 4">LMG 26156</strain>
    </source>
</reference>
<sequence length="3905" mass="426172">MRNIIKKIIAIKISSLLIFQQTVIAGSIVVDNTAVKSNQATLETARNGVPIVNIVVPNEKGLSHNKFSDYNVNKEGVILNNSNQRDVNTQLSGYIYGNKNLVGGSTAKTILNEVTSKNKSELKGFTEVAGDKAGVVVANPNGIYINGAGFINTSKATITTGKINIQDNQIRNFEVRDSEIQIDGDGLNTTNVDKAELYAKTVKLNAQIHAKDIDIVTGKNKISEDGTIERIDEVDTEKPSFSLDSSSLGGIYANKINLIGTQAGVGVNLPVEIAAQDNLKLSADGKIVVKKVIATNDINIKSNSNSINSEQVYANNVNLNAKNEIVNADMIASKNNIELTAQKVINNNIIASGVTEELEDSIKGNLTINSENLENKKTLYSKDNITIDSTNIKNSQNSNINSKKAIIIKSKNLENEDNVTIQSKDDITIKSEDKIVSNNTKILSQEGNLSLNAKKLELNKSIVNVGKDIDLKVENEILAQDVNMQGNKIDISSKSLELSKENTKEEDYNSKLISNTSININTNSLKNINGYIGAKEDINIESKDIDNSNGVIVTNENLNINSEENGMFNNVKGIIQAGKRLVLNIFNFQGEESNIQAKEIEIIANDVNAKSSNIVATDGDLGLKTNNLDLDNSLQIAALKDLKIDSKETKLNNTKILSQEGNLSLNAKKLELNKSIVNVGKDIDLKVENEILAQDVNMQGNKIDISSKSLELSKENTKEEDYNSKLISNTSININTNSLKNINGYIGAKEDINIESKDIDNSNGVIVTNENLNINSEENGMFNNVKGIIQAGKRLVLNIFNFQGEESNIQAKEIEIIANDVNAKSSNIVATDGDLGLKTNNLDLDNSLQIAALKDLKIDSKETKLNNTKILSQEGNLSLNAKKLELNKSIVNVGKDIDLKVENEILAQDVNMQGNKIDISSKSLELSKENTKEEDYNSKLISNTSININTNSLKNINGYIGAKEDINIESKDIDNSNGVIVTNENLNINSEENGMFNNVKGIIQAGKRLVLNIFNFQGEESNIQAKEIEIIANDVNAKSSNIVATDGDLGLKTNNLDLDNSLQIAALKDLKIDSKETKLNNTKILSQEGNLSLNAKKLELNKSIVNVGKDIDLKVENEILAQDVNMQGNKIDISSKSLELSKENTKEEDYNSKLISNTSININTNSLKNINGYIGAKEDINIESKDIDNSNGVIVTNENLNINSEENGMFNNVKGIIQAGKRLVLNIFNFQGEESNIQAKEIEIIANDVNAKSSNIVATDGDLGLKTNNLDLDNSLQIAALKDLKIDSKETKLNNTKILSQEGNLSLNAKKLELNKSIVNVGKDIDLKVENEILAQDVNMQGNKIDISSKSLELSKENTKEEDYNSKLISNTSININTNSLKNINGYIGAKEDINIESKDIDNSNGVIVTNENLNINSEENGMFNNVKGIIQAGKRLVLNIFNFQGEESNIQAKEIEIIANDVNAKSSNIVATDGDLGLKTNNLDLDNSLQIAALKDLKIDSKETKLNNTKILSQEGNLSLNAKKLELNKSIVNVGKDIDLKVENEILAQDVNMQGNKIDISSKSLELSKENTKEEDYNSKLISNTSININTNSLKNINGYIGAKEDINIESKDIDNSNGVIVTNENLNINSEENGMFNNVKGIIQAGKRLVLNIFNFQGEESNIQAKEIEIIANDVNAKSSNIVATDGDLGLKTNNLDFSSEITNKGLLYSTNNILINSKKFISNYLSIQANNNIDINSLDITLNNSIVQSVVDINETYANGYKQGNINLITNKLDLNNTTLASKDLNIKNQKKNKLEKLIVNNSTLDVNNDINILTTNFNTKDSKYLSLRNFFLQTNNIENEDSNTILSNNVFKSGNSMNITIDDDITLDSSNTFEALNSVTLNSKSLTNNAQFISNDNITINANDYIINNALLSSGNTITLNANNYIINNDSNETLFGIKGAFTNLNTNILTNYGLISSLYEMNLKANDIVNYGGIASGNADNYSSIMSITANNLTNYNTIYSNDSVNLFIKNNLLNKTDDNLVDLNNKEATIYATNHINIQADKDKTLRTQNITNDKSVIQTQYGDINIFANKLENLAIELNIKGEYIQENNGSMSIRGGERISTEYISRDKPGYTYNSYTIYTDIMSYDKPIIAQILSGRDIYFNTNTIINNYSLISGKNDLYFESDVISNDNIDIVKLTTTNKAIYTREKKCKWYGSCKEYSTYKGTQVTYDVEIVDTISSSIEAGRNIFGTSNSLINGNENAIIEFSTYKPTTNTDIVSSDLSIITKNTQNETSSSTGIIVANTQKEELDNTTTKTIEEINTQQIVNSNETDVKDTQKEELAEEQNKEIEFFEKEKIESSIDKIVENNDSQLLNKDNLNINIAVETIKDDYKLPTNKFGIFTPVDPNKNLDYLVESNPLYTDLSNYTGSSYFLEKMNYQGDRTTKRLGDAAYETKLVSQAIIQQTGQRFLSENYTSENAQFVALMGNAVNMSGVLELEIGKALTPIQLSNLSEDIVWMEEKIVDGQSVLVPVVYLAKDYEHLKGASIVAGNSIDLKVNSNVNNSGVIKAKDYINLDANSIINNSGVILSNGKASLISINDFVNKNGGIIKGSDVQIASLNGNIINETFLKQNTINQGTNNFTYTLLGNQSQIEATNGNLVIQANKNIDNIGSSLSASKILSLNAINEDVNLKTIELKNEHNLYFGGGFDKALDMEYLAATASAGENVIMKSGNDINLEVSKLNAVNQINLNASNDVNITAVNNVHYTDVQTSSKGFMSKKTQRDMSYKEEVVSSELNANDIVINANNNVNLEASKLKAQDNIIVNAKEGDVNILAKEYREGELHQTSKSSFGGLKKSLDISSSDALKLNSALLETQAANVVISSGKDINILASEINSGNLLLADAKNNLNIMSDEEIFKQEEIHKKTSFSPSFSGNMLVYAQEKTNSDKNLTTTQIASNLSGKEVMLQAQNELTIIGSNVVGEDITLKANDINLLSATQSASNEHSESTKKIGVEVTLNSKEASIFAGGIVNKDEINKGNTTQLASNIVGDNVTLISKDNTNIMASNIMANNDLILATGKNINVLSQEATDYKDKIHTYLKAGISLGVKQNITDGAKNIANSAQSIAKSDNAANAGFGTLKLIDTVSSTLSNPVSAGLNAVAIVNKNTSSSTNQTVQSSNIYAGNNATFVAGEDVNIKGSNVYSQNNLDIYAKNLNVEASAEKSNSKTTDKNMDLSVGLYGTNAGKVDLSVSQAKQTSQSTNYVNSNIQAKNLNLNIDNNAKFEGANIQAKDINATVGNNLTIASLQNSSNSNGSSSSLSLGTSGNGSIGVGVGKNNSQRDWVDNQTTIIGTNSVNVNVQGDTLIKGAVIASGNYDENGNFVDKNNLNLSTKSLSVENINDKDKSSSYNLSVGVDKSENETQAKMELGLSNSQKEQINYATIGNGNIEVKDRTDISNVNRDVNQSQVITKDKNSNLDIYLSNTSISKALDPTQTIAKWGQDSKDLGLNVRNEIMQNLPSATKLDKDGNGNIFDKTIGKALDATTDYGMGIIPTVGNAGGYVTQIATQLFGDNRGIIKTANKQDLLNMGINPEDIYPTGDGKYVTDPNKTVVILKDEEAIKKEQKLSDFNDSKIYLTQEQTSKITHMFTNGIMNDTKDSFENSKEQTGNASVVFINYNQTHGIVGDLMESGQDKFFVNTLGQSYLLTGSARQTSDYLVNLAQATNGNLIVDAHSQGSLLTYAAMLNAKSDLQNILKDKKDTTLKVGFYGSPVNSDDSSSLVRQLYLNSSVYTNTDIKVSDYFRSSVNPGDPVGSISIFLGGNGAGINSSSKSEGESFYVWFERGAKTMFNGKNPEDLKNSSPHSGYVCVIGCGDGMLTPQFGDYVKEDKTTESLNNFYDERNLNKGFANFNQWKNNENK</sequence>
<dbReference type="EMBL" id="CP053840">
    <property type="protein sequence ID" value="QKF68530.1"/>
    <property type="molecule type" value="Genomic_DNA"/>
</dbReference>
<gene>
    <name evidence="3" type="ORF">AVENP_3067</name>
</gene>
<dbReference type="Pfam" id="PF05860">
    <property type="entry name" value="TPS"/>
    <property type="match status" value="1"/>
</dbReference>
<keyword evidence="4" id="KW-1185">Reference proteome</keyword>
<accession>A0AAE7E536</accession>
<evidence type="ECO:0000313" key="3">
    <source>
        <dbReference type="EMBL" id="QKF68530.1"/>
    </source>
</evidence>
<dbReference type="InterPro" id="IPR008638">
    <property type="entry name" value="FhaB/CdiA-like_TPS"/>
</dbReference>
<dbReference type="InterPro" id="IPR011050">
    <property type="entry name" value="Pectin_lyase_fold/virulence"/>
</dbReference>
<keyword evidence="1" id="KW-0732">Signal</keyword>
<dbReference type="RefSeq" id="WP_172664339.1">
    <property type="nucleotide sequence ID" value="NZ_CP053840.1"/>
</dbReference>
<dbReference type="InterPro" id="IPR025157">
    <property type="entry name" value="Hemagglutinin_rpt"/>
</dbReference>
<dbReference type="InterPro" id="IPR012334">
    <property type="entry name" value="Pectin_lyas_fold"/>
</dbReference>
<evidence type="ECO:0000259" key="2">
    <source>
        <dbReference type="SMART" id="SM00912"/>
    </source>
</evidence>
<feature type="chain" id="PRO_5042020955" evidence="1">
    <location>
        <begin position="26"/>
        <end position="3905"/>
    </location>
</feature>
<evidence type="ECO:0000313" key="4">
    <source>
        <dbReference type="Proteomes" id="UP000503482"/>
    </source>
</evidence>
<dbReference type="Gene3D" id="2.160.20.10">
    <property type="entry name" value="Single-stranded right-handed beta-helix, Pectin lyase-like"/>
    <property type="match status" value="1"/>
</dbReference>
<protein>
    <submittedName>
        <fullName evidence="3">Hemagglutinin domain-containing protein</fullName>
    </submittedName>
</protein>
<feature type="signal peptide" evidence="1">
    <location>
        <begin position="1"/>
        <end position="25"/>
    </location>
</feature>
<name>A0AAE7E536_9BACT</name>
<evidence type="ECO:0000256" key="1">
    <source>
        <dbReference type="SAM" id="SignalP"/>
    </source>
</evidence>
<dbReference type="GO" id="GO:0003824">
    <property type="term" value="F:catalytic activity"/>
    <property type="evidence" value="ECO:0007669"/>
    <property type="project" value="UniProtKB-ARBA"/>
</dbReference>
<feature type="domain" description="Filamentous haemagglutinin FhaB/tRNA nuclease CdiA-like TPS" evidence="2">
    <location>
        <begin position="46"/>
        <end position="168"/>
    </location>
</feature>
<dbReference type="SUPFAM" id="SSF51126">
    <property type="entry name" value="Pectin lyase-like"/>
    <property type="match status" value="1"/>
</dbReference>